<feature type="compositionally biased region" description="Basic and acidic residues" evidence="1">
    <location>
        <begin position="28"/>
        <end position="42"/>
    </location>
</feature>
<evidence type="ECO:0000313" key="3">
    <source>
        <dbReference type="Proteomes" id="UP000015453"/>
    </source>
</evidence>
<sequence>MSMSIFSSFEVLLAESAGVKVGQAQRPRKSEKEDGACRKNEPRRNRNLRFAPEIDGVYCFETILPC</sequence>
<name>S8E2W3_9LAMI</name>
<gene>
    <name evidence="2" type="ORF">M569_08160</name>
</gene>
<dbReference type="PANTHER" id="PTHR33641">
    <property type="entry name" value="OS06G0133500 PROTEIN"/>
    <property type="match status" value="1"/>
</dbReference>
<evidence type="ECO:0000256" key="1">
    <source>
        <dbReference type="SAM" id="MobiDB-lite"/>
    </source>
</evidence>
<accession>S8E2W3</accession>
<reference evidence="2 3" key="1">
    <citation type="journal article" date="2013" name="BMC Genomics">
        <title>The miniature genome of a carnivorous plant Genlisea aurea contains a low number of genes and short non-coding sequences.</title>
        <authorList>
            <person name="Leushkin E.V."/>
            <person name="Sutormin R.A."/>
            <person name="Nabieva E.R."/>
            <person name="Penin A.A."/>
            <person name="Kondrashov A.S."/>
            <person name="Logacheva M.D."/>
        </authorList>
    </citation>
    <scope>NUCLEOTIDE SEQUENCE [LARGE SCALE GENOMIC DNA]</scope>
</reference>
<organism evidence="2 3">
    <name type="scientific">Genlisea aurea</name>
    <dbReference type="NCBI Taxonomy" id="192259"/>
    <lineage>
        <taxon>Eukaryota</taxon>
        <taxon>Viridiplantae</taxon>
        <taxon>Streptophyta</taxon>
        <taxon>Embryophyta</taxon>
        <taxon>Tracheophyta</taxon>
        <taxon>Spermatophyta</taxon>
        <taxon>Magnoliopsida</taxon>
        <taxon>eudicotyledons</taxon>
        <taxon>Gunneridae</taxon>
        <taxon>Pentapetalae</taxon>
        <taxon>asterids</taxon>
        <taxon>lamiids</taxon>
        <taxon>Lamiales</taxon>
        <taxon>Lentibulariaceae</taxon>
        <taxon>Genlisea</taxon>
    </lineage>
</organism>
<comment type="caution">
    <text evidence="2">The sequence shown here is derived from an EMBL/GenBank/DDBJ whole genome shotgun (WGS) entry which is preliminary data.</text>
</comment>
<dbReference type="EMBL" id="AUSU01003582">
    <property type="protein sequence ID" value="EPS66617.1"/>
    <property type="molecule type" value="Genomic_DNA"/>
</dbReference>
<protein>
    <submittedName>
        <fullName evidence="2">Uncharacterized protein</fullName>
    </submittedName>
</protein>
<proteinExistence type="predicted"/>
<dbReference type="AlphaFoldDB" id="S8E2W3"/>
<dbReference type="PANTHER" id="PTHR33641:SF16">
    <property type="entry name" value="AVR9_CF-9 RAPIDLY ELICITED PROTEIN"/>
    <property type="match status" value="1"/>
</dbReference>
<evidence type="ECO:0000313" key="2">
    <source>
        <dbReference type="EMBL" id="EPS66617.1"/>
    </source>
</evidence>
<keyword evidence="3" id="KW-1185">Reference proteome</keyword>
<dbReference type="Proteomes" id="UP000015453">
    <property type="component" value="Unassembled WGS sequence"/>
</dbReference>
<dbReference type="OrthoDB" id="751010at2759"/>
<feature type="region of interest" description="Disordered" evidence="1">
    <location>
        <begin position="19"/>
        <end position="42"/>
    </location>
</feature>